<evidence type="ECO:0000313" key="1">
    <source>
        <dbReference type="EMBL" id="PSR86966.1"/>
    </source>
</evidence>
<dbReference type="Proteomes" id="UP000241462">
    <property type="component" value="Unassembled WGS sequence"/>
</dbReference>
<dbReference type="Gene3D" id="3.40.50.150">
    <property type="entry name" value="Vaccinia Virus protein VP39"/>
    <property type="match status" value="1"/>
</dbReference>
<sequence length="292" mass="33172">MMTQTAQPVGTFSKEVGWYHPTLFEVPEETRQLLEEYSDVPTDQVIPHILRYRDLLWDVFPYPTIGQFRFVALSFYSQRSYASIVELLKKGGRYLDIGCAVGQDLRRLVLDGCPSTNFYAVEIAGGYVDLSYGLFADKETLAARFIKADFRDETVESTQALLGTVDVCHVGMVLHIWDLEDQIKACVRLTDFLNKKKDLEQSLGDYMPRGPFIVGTSAGRTVASVANEGIGGKQNYLHDVESFKVMWKEVGKRTGLKFQTNVWTHSRFGLDGEKAHWNDPGRRILVWEVTRV</sequence>
<keyword evidence="2" id="KW-1185">Reference proteome</keyword>
<dbReference type="InterPro" id="IPR029063">
    <property type="entry name" value="SAM-dependent_MTases_sf"/>
</dbReference>
<dbReference type="PANTHER" id="PTHR35897:SF2">
    <property type="entry name" value="METHYLTRANSFERASE DOMAIN-CONTAINING PROTEIN"/>
    <property type="match status" value="1"/>
</dbReference>
<dbReference type="InterPro" id="IPR051654">
    <property type="entry name" value="Meroterpenoid_MTases"/>
</dbReference>
<protein>
    <recommendedName>
        <fullName evidence="3">Methyltransferase domain-containing protein</fullName>
    </recommendedName>
</protein>
<dbReference type="SUPFAM" id="SSF53335">
    <property type="entry name" value="S-adenosyl-L-methionine-dependent methyltransferases"/>
    <property type="match status" value="1"/>
</dbReference>
<reference evidence="1 2" key="1">
    <citation type="journal article" date="2018" name="Mycol. Prog.">
        <title>Coniella lustricola, a new species from submerged detritus.</title>
        <authorList>
            <person name="Raudabaugh D.B."/>
            <person name="Iturriaga T."/>
            <person name="Carver A."/>
            <person name="Mondo S."/>
            <person name="Pangilinan J."/>
            <person name="Lipzen A."/>
            <person name="He G."/>
            <person name="Amirebrahimi M."/>
            <person name="Grigoriev I.V."/>
            <person name="Miller A.N."/>
        </authorList>
    </citation>
    <scope>NUCLEOTIDE SEQUENCE [LARGE SCALE GENOMIC DNA]</scope>
    <source>
        <strain evidence="1 2">B22-T-1</strain>
    </source>
</reference>
<name>A0A2T3A8X3_9PEZI</name>
<accession>A0A2T3A8X3</accession>
<gene>
    <name evidence="1" type="ORF">BD289DRAFT_389105</name>
</gene>
<proteinExistence type="predicted"/>
<dbReference type="CDD" id="cd02440">
    <property type="entry name" value="AdoMet_MTases"/>
    <property type="match status" value="1"/>
</dbReference>
<organism evidence="1 2">
    <name type="scientific">Coniella lustricola</name>
    <dbReference type="NCBI Taxonomy" id="2025994"/>
    <lineage>
        <taxon>Eukaryota</taxon>
        <taxon>Fungi</taxon>
        <taxon>Dikarya</taxon>
        <taxon>Ascomycota</taxon>
        <taxon>Pezizomycotina</taxon>
        <taxon>Sordariomycetes</taxon>
        <taxon>Sordariomycetidae</taxon>
        <taxon>Diaporthales</taxon>
        <taxon>Schizoparmaceae</taxon>
        <taxon>Coniella</taxon>
    </lineage>
</organism>
<dbReference type="InParanoid" id="A0A2T3A8X3"/>
<dbReference type="STRING" id="2025994.A0A2T3A8X3"/>
<evidence type="ECO:0008006" key="3">
    <source>
        <dbReference type="Google" id="ProtNLM"/>
    </source>
</evidence>
<dbReference type="EMBL" id="KZ678435">
    <property type="protein sequence ID" value="PSR86966.1"/>
    <property type="molecule type" value="Genomic_DNA"/>
</dbReference>
<dbReference type="PANTHER" id="PTHR35897">
    <property type="entry name" value="METHYLTRANSFERASE AUSD"/>
    <property type="match status" value="1"/>
</dbReference>
<dbReference type="AlphaFoldDB" id="A0A2T3A8X3"/>
<dbReference type="OrthoDB" id="2094832at2759"/>
<evidence type="ECO:0000313" key="2">
    <source>
        <dbReference type="Proteomes" id="UP000241462"/>
    </source>
</evidence>